<keyword evidence="2" id="KW-0186">Copper</keyword>
<keyword evidence="5" id="KW-1185">Reference proteome</keyword>
<dbReference type="Proteomes" id="UP000800092">
    <property type="component" value="Unassembled WGS sequence"/>
</dbReference>
<dbReference type="PANTHER" id="PTHR11474">
    <property type="entry name" value="TYROSINASE FAMILY MEMBER"/>
    <property type="match status" value="1"/>
</dbReference>
<accession>A0A6A6H4U9</accession>
<feature type="domain" description="Tyrosinase copper-binding" evidence="3">
    <location>
        <begin position="243"/>
        <end position="254"/>
    </location>
</feature>
<gene>
    <name evidence="4" type="ORF">EV356DRAFT_449702</name>
</gene>
<dbReference type="InterPro" id="IPR050316">
    <property type="entry name" value="Tyrosinase/Hemocyanin"/>
</dbReference>
<dbReference type="GO" id="GO:0016491">
    <property type="term" value="F:oxidoreductase activity"/>
    <property type="evidence" value="ECO:0007669"/>
    <property type="project" value="InterPro"/>
</dbReference>
<sequence>MLQWQHTTAPAPVIVSTSYSAPSSSQASWVCQQPSTRREWRTLSEPEKNDYINAVQCLATKPSKLRNNGTLYDDFPWVHKRASTYTHKSAPFLPWHRYYIHLYEKALKEDCSFTGDLPYWDWSLDWNNFHAAPVWDSVSGLGGDGDASGAMTVGEGRCVTKGPFSSIKVRYFDGEEHPHCLSRGFPSDGELKELGELIKPEVIEDLMTEPDFDKFASEVERRGHKFLSHSVRGDLSKFTGPNDPVFFLHHTNLDRLWSQWQQTDPAKRLNAYNGKANGNSMEPAQLSDPLDMDGLSRNLMVQNVMETQGGQFCYKY</sequence>
<dbReference type="EMBL" id="ML991813">
    <property type="protein sequence ID" value="KAF2232740.1"/>
    <property type="molecule type" value="Genomic_DNA"/>
</dbReference>
<dbReference type="GO" id="GO:0046872">
    <property type="term" value="F:metal ion binding"/>
    <property type="evidence" value="ECO:0007669"/>
    <property type="project" value="UniProtKB-KW"/>
</dbReference>
<dbReference type="OrthoDB" id="6132182at2759"/>
<dbReference type="SUPFAM" id="SSF48056">
    <property type="entry name" value="Di-copper centre-containing domain"/>
    <property type="match status" value="1"/>
</dbReference>
<evidence type="ECO:0000313" key="4">
    <source>
        <dbReference type="EMBL" id="KAF2232740.1"/>
    </source>
</evidence>
<name>A0A6A6H4U9_VIRVR</name>
<proteinExistence type="predicted"/>
<dbReference type="InterPro" id="IPR002227">
    <property type="entry name" value="Tyrosinase_Cu-bd"/>
</dbReference>
<dbReference type="PROSITE" id="PS00498">
    <property type="entry name" value="TYROSINASE_2"/>
    <property type="match status" value="1"/>
</dbReference>
<organism evidence="4 5">
    <name type="scientific">Viridothelium virens</name>
    <name type="common">Speckled blister lichen</name>
    <name type="synonym">Trypethelium virens</name>
    <dbReference type="NCBI Taxonomy" id="1048519"/>
    <lineage>
        <taxon>Eukaryota</taxon>
        <taxon>Fungi</taxon>
        <taxon>Dikarya</taxon>
        <taxon>Ascomycota</taxon>
        <taxon>Pezizomycotina</taxon>
        <taxon>Dothideomycetes</taxon>
        <taxon>Dothideomycetes incertae sedis</taxon>
        <taxon>Trypetheliales</taxon>
        <taxon>Trypetheliaceae</taxon>
        <taxon>Viridothelium</taxon>
    </lineage>
</organism>
<reference evidence="4" key="1">
    <citation type="journal article" date="2020" name="Stud. Mycol.">
        <title>101 Dothideomycetes genomes: a test case for predicting lifestyles and emergence of pathogens.</title>
        <authorList>
            <person name="Haridas S."/>
            <person name="Albert R."/>
            <person name="Binder M."/>
            <person name="Bloem J."/>
            <person name="Labutti K."/>
            <person name="Salamov A."/>
            <person name="Andreopoulos B."/>
            <person name="Baker S."/>
            <person name="Barry K."/>
            <person name="Bills G."/>
            <person name="Bluhm B."/>
            <person name="Cannon C."/>
            <person name="Castanera R."/>
            <person name="Culley D."/>
            <person name="Daum C."/>
            <person name="Ezra D."/>
            <person name="Gonzalez J."/>
            <person name="Henrissat B."/>
            <person name="Kuo A."/>
            <person name="Liang C."/>
            <person name="Lipzen A."/>
            <person name="Lutzoni F."/>
            <person name="Magnuson J."/>
            <person name="Mondo S."/>
            <person name="Nolan M."/>
            <person name="Ohm R."/>
            <person name="Pangilinan J."/>
            <person name="Park H.-J."/>
            <person name="Ramirez L."/>
            <person name="Alfaro M."/>
            <person name="Sun H."/>
            <person name="Tritt A."/>
            <person name="Yoshinaga Y."/>
            <person name="Zwiers L.-H."/>
            <person name="Turgeon B."/>
            <person name="Goodwin S."/>
            <person name="Spatafora J."/>
            <person name="Crous P."/>
            <person name="Grigoriev I."/>
        </authorList>
    </citation>
    <scope>NUCLEOTIDE SEQUENCE</scope>
    <source>
        <strain evidence="4">Tuck. ex Michener</strain>
    </source>
</reference>
<evidence type="ECO:0000313" key="5">
    <source>
        <dbReference type="Proteomes" id="UP000800092"/>
    </source>
</evidence>
<dbReference type="InterPro" id="IPR008922">
    <property type="entry name" value="Di-copper_centre_dom_sf"/>
</dbReference>
<protein>
    <submittedName>
        <fullName evidence="4">Di-copper centre-containing protein</fullName>
    </submittedName>
</protein>
<dbReference type="Pfam" id="PF00264">
    <property type="entry name" value="Tyrosinase"/>
    <property type="match status" value="1"/>
</dbReference>
<evidence type="ECO:0000256" key="2">
    <source>
        <dbReference type="ARBA" id="ARBA00023008"/>
    </source>
</evidence>
<dbReference type="PANTHER" id="PTHR11474:SF126">
    <property type="entry name" value="TYROSINASE-LIKE PROTEIN TYR-1-RELATED"/>
    <property type="match status" value="1"/>
</dbReference>
<evidence type="ECO:0000256" key="1">
    <source>
        <dbReference type="ARBA" id="ARBA00022723"/>
    </source>
</evidence>
<evidence type="ECO:0000259" key="3">
    <source>
        <dbReference type="PROSITE" id="PS00498"/>
    </source>
</evidence>
<keyword evidence="1" id="KW-0479">Metal-binding</keyword>
<dbReference type="Gene3D" id="1.10.1280.10">
    <property type="entry name" value="Di-copper center containing domain from catechol oxidase"/>
    <property type="match status" value="1"/>
</dbReference>
<dbReference type="PRINTS" id="PR00092">
    <property type="entry name" value="TYROSINASE"/>
</dbReference>
<dbReference type="AlphaFoldDB" id="A0A6A6H4U9"/>